<feature type="domain" description="4Fe-4S ferredoxin-type" evidence="5">
    <location>
        <begin position="4"/>
        <end position="34"/>
    </location>
</feature>
<dbReference type="PROSITE" id="PS00198">
    <property type="entry name" value="4FE4S_FER_1"/>
    <property type="match status" value="1"/>
</dbReference>
<dbReference type="AlphaFoldDB" id="A0A369N3C4"/>
<evidence type="ECO:0000259" key="5">
    <source>
        <dbReference type="PROSITE" id="PS51379"/>
    </source>
</evidence>
<dbReference type="PANTHER" id="PTHR43177:SF3">
    <property type="entry name" value="PROTEIN NRFC HOMOLOG"/>
    <property type="match status" value="1"/>
</dbReference>
<dbReference type="Gene3D" id="3.30.70.20">
    <property type="match status" value="2"/>
</dbReference>
<name>A0A369N3C4_EGGLN</name>
<evidence type="ECO:0000313" key="7">
    <source>
        <dbReference type="Proteomes" id="UP000253857"/>
    </source>
</evidence>
<dbReference type="GO" id="GO:0046872">
    <property type="term" value="F:metal ion binding"/>
    <property type="evidence" value="ECO:0007669"/>
    <property type="project" value="UniProtKB-KW"/>
</dbReference>
<proteinExistence type="predicted"/>
<dbReference type="PROSITE" id="PS51379">
    <property type="entry name" value="4FE4S_FER_2"/>
    <property type="match status" value="3"/>
</dbReference>
<keyword evidence="2" id="KW-0479">Metal-binding</keyword>
<reference evidence="6 7" key="1">
    <citation type="journal article" date="2018" name="Elife">
        <title>Discovery and characterization of a prevalent human gut bacterial enzyme sufficient for the inactivation of a family of plant toxins.</title>
        <authorList>
            <person name="Koppel N."/>
            <person name="Bisanz J.E."/>
            <person name="Pandelia M.E."/>
            <person name="Turnbaugh P.J."/>
            <person name="Balskus E.P."/>
        </authorList>
    </citation>
    <scope>NUCLEOTIDE SEQUENCE [LARGE SCALE GENOMIC DNA]</scope>
    <source>
        <strain evidence="6 7">FAA1-1-60AUCSF</strain>
    </source>
</reference>
<accession>A0A369N3C4</accession>
<dbReference type="EMBL" id="PPTY01000017">
    <property type="protein sequence ID" value="RDB84358.1"/>
    <property type="molecule type" value="Genomic_DNA"/>
</dbReference>
<dbReference type="GO" id="GO:0051539">
    <property type="term" value="F:4 iron, 4 sulfur cluster binding"/>
    <property type="evidence" value="ECO:0007669"/>
    <property type="project" value="UniProtKB-KW"/>
</dbReference>
<dbReference type="InterPro" id="IPR017896">
    <property type="entry name" value="4Fe4S_Fe-S-bd"/>
</dbReference>
<gene>
    <name evidence="6" type="ORF">C1871_09905</name>
</gene>
<dbReference type="InterPro" id="IPR017900">
    <property type="entry name" value="4Fe4S_Fe_S_CS"/>
</dbReference>
<evidence type="ECO:0000256" key="3">
    <source>
        <dbReference type="ARBA" id="ARBA00023004"/>
    </source>
</evidence>
<keyword evidence="1" id="KW-0004">4Fe-4S</keyword>
<dbReference type="Proteomes" id="UP000253857">
    <property type="component" value="Unassembled WGS sequence"/>
</dbReference>
<sequence>MAQYAIATDLNRCVGCLACSVACKVANSVPIGSYWNKVLRVGPNLSKDGTGHFPDVEMYYLPLQCQHCADPECVKVCPTGASRKLEDGTVQIDKSKCIGCQFCAMSCPYNVRYLNEEERVVEKCTLCEQKIAQGELPQCVTQCGGRARFFGDLMQGIENFEGPGDYSALDGGKGYEDVYGARVKLGDYVETFEQSDVHRLLNVGNNPSFVYILRNRTWQGGE</sequence>
<dbReference type="InterPro" id="IPR050954">
    <property type="entry name" value="ET_IronSulfur_Cluster-Binding"/>
</dbReference>
<evidence type="ECO:0000256" key="1">
    <source>
        <dbReference type="ARBA" id="ARBA00022485"/>
    </source>
</evidence>
<dbReference type="RefSeq" id="WP_035584827.1">
    <property type="nucleotide sequence ID" value="NZ_CP089335.1"/>
</dbReference>
<keyword evidence="4" id="KW-0411">Iron-sulfur</keyword>
<keyword evidence="3" id="KW-0408">Iron</keyword>
<dbReference type="CDD" id="cd10551">
    <property type="entry name" value="PsrB"/>
    <property type="match status" value="1"/>
</dbReference>
<feature type="domain" description="4Fe-4S ferredoxin-type" evidence="5">
    <location>
        <begin position="88"/>
        <end position="117"/>
    </location>
</feature>
<feature type="domain" description="4Fe-4S ferredoxin-type" evidence="5">
    <location>
        <begin position="56"/>
        <end position="87"/>
    </location>
</feature>
<evidence type="ECO:0000256" key="2">
    <source>
        <dbReference type="ARBA" id="ARBA00022723"/>
    </source>
</evidence>
<dbReference type="SUPFAM" id="SSF54862">
    <property type="entry name" value="4Fe-4S ferredoxins"/>
    <property type="match status" value="1"/>
</dbReference>
<protein>
    <submittedName>
        <fullName evidence="6">4Fe-4S ferredoxin</fullName>
    </submittedName>
</protein>
<evidence type="ECO:0000313" key="6">
    <source>
        <dbReference type="EMBL" id="RDB84358.1"/>
    </source>
</evidence>
<comment type="caution">
    <text evidence="6">The sequence shown here is derived from an EMBL/GenBank/DDBJ whole genome shotgun (WGS) entry which is preliminary data.</text>
</comment>
<dbReference type="Pfam" id="PF13247">
    <property type="entry name" value="Fer4_11"/>
    <property type="match status" value="1"/>
</dbReference>
<dbReference type="PANTHER" id="PTHR43177">
    <property type="entry name" value="PROTEIN NRFC"/>
    <property type="match status" value="1"/>
</dbReference>
<organism evidence="6 7">
    <name type="scientific">Eggerthella lenta</name>
    <name type="common">Eubacterium lentum</name>
    <dbReference type="NCBI Taxonomy" id="84112"/>
    <lineage>
        <taxon>Bacteria</taxon>
        <taxon>Bacillati</taxon>
        <taxon>Actinomycetota</taxon>
        <taxon>Coriobacteriia</taxon>
        <taxon>Eggerthellales</taxon>
        <taxon>Eggerthellaceae</taxon>
        <taxon>Eggerthella</taxon>
    </lineage>
</organism>
<evidence type="ECO:0000256" key="4">
    <source>
        <dbReference type="ARBA" id="ARBA00023014"/>
    </source>
</evidence>